<reference evidence="1" key="1">
    <citation type="submission" date="2013-04" db="EMBL/GenBank/DDBJ databases">
        <authorList>
            <person name="Qu J."/>
            <person name="Murali S.C."/>
            <person name="Bandaranaike D."/>
            <person name="Bellair M."/>
            <person name="Blankenburg K."/>
            <person name="Chao H."/>
            <person name="Dinh H."/>
            <person name="Doddapaneni H."/>
            <person name="Downs B."/>
            <person name="Dugan-Rocha S."/>
            <person name="Elkadiri S."/>
            <person name="Gnanaolivu R.D."/>
            <person name="Hernandez B."/>
            <person name="Javaid M."/>
            <person name="Jayaseelan J.C."/>
            <person name="Lee S."/>
            <person name="Li M."/>
            <person name="Ming W."/>
            <person name="Munidasa M."/>
            <person name="Muniz J."/>
            <person name="Nguyen L."/>
            <person name="Ongeri F."/>
            <person name="Osuji N."/>
            <person name="Pu L.-L."/>
            <person name="Puazo M."/>
            <person name="Qu C."/>
            <person name="Quiroz J."/>
            <person name="Raj R."/>
            <person name="Weissenberger G."/>
            <person name="Xin Y."/>
            <person name="Zou X."/>
            <person name="Han Y."/>
            <person name="Richards S."/>
            <person name="Worley K."/>
            <person name="Muzny D."/>
            <person name="Gibbs R."/>
        </authorList>
    </citation>
    <scope>NUCLEOTIDE SEQUENCE</scope>
    <source>
        <strain evidence="1">Sampled in the wild</strain>
    </source>
</reference>
<dbReference type="EMBL" id="KZ308256">
    <property type="protein sequence ID" value="KAG8225875.1"/>
    <property type="molecule type" value="Genomic_DNA"/>
</dbReference>
<comment type="caution">
    <text evidence="1">The sequence shown here is derived from an EMBL/GenBank/DDBJ whole genome shotgun (WGS) entry which is preliminary data.</text>
</comment>
<name>A0A8K0NV95_LADFU</name>
<proteinExistence type="predicted"/>
<dbReference type="Proteomes" id="UP000792457">
    <property type="component" value="Unassembled WGS sequence"/>
</dbReference>
<gene>
    <name evidence="1" type="ORF">J437_LFUL006035</name>
</gene>
<reference evidence="1" key="2">
    <citation type="submission" date="2017-10" db="EMBL/GenBank/DDBJ databases">
        <title>Ladona fulva Genome sequencing and assembly.</title>
        <authorList>
            <person name="Murali S."/>
            <person name="Richards S."/>
            <person name="Bandaranaike D."/>
            <person name="Bellair M."/>
            <person name="Blankenburg K."/>
            <person name="Chao H."/>
            <person name="Dinh H."/>
            <person name="Doddapaneni H."/>
            <person name="Dugan-Rocha S."/>
            <person name="Elkadiri S."/>
            <person name="Gnanaolivu R."/>
            <person name="Hernandez B."/>
            <person name="Skinner E."/>
            <person name="Javaid M."/>
            <person name="Lee S."/>
            <person name="Li M."/>
            <person name="Ming W."/>
            <person name="Munidasa M."/>
            <person name="Muniz J."/>
            <person name="Nguyen L."/>
            <person name="Hughes D."/>
            <person name="Osuji N."/>
            <person name="Pu L.-L."/>
            <person name="Puazo M."/>
            <person name="Qu C."/>
            <person name="Quiroz J."/>
            <person name="Raj R."/>
            <person name="Weissenberger G."/>
            <person name="Xin Y."/>
            <person name="Zou X."/>
            <person name="Han Y."/>
            <person name="Worley K."/>
            <person name="Muzny D."/>
            <person name="Gibbs R."/>
        </authorList>
    </citation>
    <scope>NUCLEOTIDE SEQUENCE</scope>
    <source>
        <strain evidence="1">Sampled in the wild</strain>
    </source>
</reference>
<dbReference type="AlphaFoldDB" id="A0A8K0NV95"/>
<accession>A0A8K0NV95</accession>
<keyword evidence="2" id="KW-1185">Reference proteome</keyword>
<protein>
    <recommendedName>
        <fullName evidence="3">Reverse transcriptase domain-containing protein</fullName>
    </recommendedName>
</protein>
<dbReference type="OrthoDB" id="10020599at2759"/>
<evidence type="ECO:0000313" key="1">
    <source>
        <dbReference type="EMBL" id="KAG8225875.1"/>
    </source>
</evidence>
<feature type="non-terminal residue" evidence="1">
    <location>
        <position position="1"/>
    </location>
</feature>
<evidence type="ECO:0000313" key="2">
    <source>
        <dbReference type="Proteomes" id="UP000792457"/>
    </source>
</evidence>
<sequence>MNSNLLKSISHAMAQPLTKLINQIFESGIYPKELKLIKTIPIFKKGEKRILQVTDRLQVLLCISLRVILLRDINMSVNGKLSTKNLVKYEVPQGSVLGPYLFLIYLNDLSNSGAATVFQFADFSLFESLIKYGIASW</sequence>
<evidence type="ECO:0008006" key="3">
    <source>
        <dbReference type="Google" id="ProtNLM"/>
    </source>
</evidence>
<organism evidence="1 2">
    <name type="scientific">Ladona fulva</name>
    <name type="common">Scarce chaser dragonfly</name>
    <name type="synonym">Libellula fulva</name>
    <dbReference type="NCBI Taxonomy" id="123851"/>
    <lineage>
        <taxon>Eukaryota</taxon>
        <taxon>Metazoa</taxon>
        <taxon>Ecdysozoa</taxon>
        <taxon>Arthropoda</taxon>
        <taxon>Hexapoda</taxon>
        <taxon>Insecta</taxon>
        <taxon>Pterygota</taxon>
        <taxon>Palaeoptera</taxon>
        <taxon>Odonata</taxon>
        <taxon>Epiprocta</taxon>
        <taxon>Anisoptera</taxon>
        <taxon>Libelluloidea</taxon>
        <taxon>Libellulidae</taxon>
        <taxon>Ladona</taxon>
    </lineage>
</organism>